<evidence type="ECO:0000313" key="3">
    <source>
        <dbReference type="EMBL" id="RWS10625.1"/>
    </source>
</evidence>
<dbReference type="InterPro" id="IPR024079">
    <property type="entry name" value="MetalloPept_cat_dom_sf"/>
</dbReference>
<dbReference type="EMBL" id="NCKU01000808">
    <property type="protein sequence ID" value="RWS14069.1"/>
    <property type="molecule type" value="Genomic_DNA"/>
</dbReference>
<dbReference type="Pfam" id="PF05649">
    <property type="entry name" value="Peptidase_M13_N"/>
    <property type="match status" value="1"/>
</dbReference>
<reference evidence="3 5" key="1">
    <citation type="journal article" date="2018" name="Gigascience">
        <title>Genomes of trombidid mites reveal novel predicted allergens and laterally-transferred genes associated with secondary metabolism.</title>
        <authorList>
            <person name="Dong X."/>
            <person name="Chaisiri K."/>
            <person name="Xia D."/>
            <person name="Armstrong S.D."/>
            <person name="Fang Y."/>
            <person name="Donnelly M.J."/>
            <person name="Kadowaki T."/>
            <person name="McGarry J.W."/>
            <person name="Darby A.C."/>
            <person name="Makepeace B.L."/>
        </authorList>
    </citation>
    <scope>NUCLEOTIDE SEQUENCE [LARGE SCALE GENOMIC DNA]</scope>
    <source>
        <strain evidence="3">UoL-WK</strain>
    </source>
</reference>
<comment type="caution">
    <text evidence="3">The sequence shown here is derived from an EMBL/GenBank/DDBJ whole genome shotgun (WGS) entry which is preliminary data.</text>
</comment>
<dbReference type="OrthoDB" id="6535010at2759"/>
<evidence type="ECO:0000313" key="4">
    <source>
        <dbReference type="EMBL" id="RWS14069.1"/>
    </source>
</evidence>
<accession>A0A3S3PJ44</accession>
<comment type="similarity">
    <text evidence="1">Belongs to the peptidase M13 family.</text>
</comment>
<dbReference type="GO" id="GO:0004222">
    <property type="term" value="F:metalloendopeptidase activity"/>
    <property type="evidence" value="ECO:0007669"/>
    <property type="project" value="InterPro"/>
</dbReference>
<protein>
    <recommendedName>
        <fullName evidence="2">Peptidase M13 N-terminal domain-containing protein</fullName>
    </recommendedName>
</protein>
<dbReference type="InterPro" id="IPR000718">
    <property type="entry name" value="Peptidase_M13"/>
</dbReference>
<dbReference type="GO" id="GO:0016485">
    <property type="term" value="P:protein processing"/>
    <property type="evidence" value="ECO:0007669"/>
    <property type="project" value="TreeGrafter"/>
</dbReference>
<dbReference type="GO" id="GO:0005886">
    <property type="term" value="C:plasma membrane"/>
    <property type="evidence" value="ECO:0007669"/>
    <property type="project" value="TreeGrafter"/>
</dbReference>
<dbReference type="STRING" id="1965070.A0A3S3PJ44"/>
<evidence type="ECO:0000259" key="2">
    <source>
        <dbReference type="Pfam" id="PF05649"/>
    </source>
</evidence>
<dbReference type="EMBL" id="NCKU01002032">
    <property type="protein sequence ID" value="RWS10625.1"/>
    <property type="molecule type" value="Genomic_DNA"/>
</dbReference>
<dbReference type="SUPFAM" id="SSF55486">
    <property type="entry name" value="Metalloproteases ('zincins'), catalytic domain"/>
    <property type="match status" value="1"/>
</dbReference>
<feature type="domain" description="Peptidase M13 N-terminal" evidence="2">
    <location>
        <begin position="9"/>
        <end position="398"/>
    </location>
</feature>
<dbReference type="AlphaFoldDB" id="A0A3S3PJ44"/>
<dbReference type="Proteomes" id="UP000285301">
    <property type="component" value="Unassembled WGS sequence"/>
</dbReference>
<reference evidence="3" key="2">
    <citation type="submission" date="2018-11" db="EMBL/GenBank/DDBJ databases">
        <title>Trombidioid mite genomics.</title>
        <authorList>
            <person name="Dong X."/>
        </authorList>
    </citation>
    <scope>NUCLEOTIDE SEQUENCE</scope>
    <source>
        <strain evidence="3">UoL-WK</strain>
    </source>
</reference>
<proteinExistence type="inferred from homology"/>
<name>A0A3S3PJ44_9ACAR</name>
<dbReference type="PANTHER" id="PTHR11733">
    <property type="entry name" value="ZINC METALLOPROTEASE FAMILY M13 NEPRILYSIN-RELATED"/>
    <property type="match status" value="1"/>
</dbReference>
<dbReference type="PANTHER" id="PTHR11733:SF167">
    <property type="entry name" value="FI17812P1-RELATED"/>
    <property type="match status" value="1"/>
</dbReference>
<dbReference type="InterPro" id="IPR042089">
    <property type="entry name" value="Peptidase_M13_dom_2"/>
</dbReference>
<organism evidence="3 5">
    <name type="scientific">Dinothrombium tinctorium</name>
    <dbReference type="NCBI Taxonomy" id="1965070"/>
    <lineage>
        <taxon>Eukaryota</taxon>
        <taxon>Metazoa</taxon>
        <taxon>Ecdysozoa</taxon>
        <taxon>Arthropoda</taxon>
        <taxon>Chelicerata</taxon>
        <taxon>Arachnida</taxon>
        <taxon>Acari</taxon>
        <taxon>Acariformes</taxon>
        <taxon>Trombidiformes</taxon>
        <taxon>Prostigmata</taxon>
        <taxon>Anystina</taxon>
        <taxon>Parasitengona</taxon>
        <taxon>Trombidioidea</taxon>
        <taxon>Trombidiidae</taxon>
        <taxon>Dinothrombium</taxon>
    </lineage>
</organism>
<dbReference type="PROSITE" id="PS51885">
    <property type="entry name" value="NEPRILYSIN"/>
    <property type="match status" value="1"/>
</dbReference>
<dbReference type="InterPro" id="IPR008753">
    <property type="entry name" value="Peptidase_M13_N"/>
</dbReference>
<keyword evidence="5" id="KW-1185">Reference proteome</keyword>
<evidence type="ECO:0000256" key="1">
    <source>
        <dbReference type="ARBA" id="ARBA00007357"/>
    </source>
</evidence>
<gene>
    <name evidence="4" type="ORF">B4U79_17317</name>
    <name evidence="3" type="ORF">B4U79_17595</name>
</gene>
<evidence type="ECO:0000313" key="5">
    <source>
        <dbReference type="Proteomes" id="UP000285301"/>
    </source>
</evidence>
<dbReference type="Gene3D" id="1.10.1380.10">
    <property type="entry name" value="Neutral endopeptidase , domain2"/>
    <property type="match status" value="1"/>
</dbReference>
<sequence length="639" mass="75720">MNESINACLNPYQHICGKYANQDPWYKRNSEKNIIFYREEDEVNEKFRYLLENALLDTNNTFQKFAAYLYKSCNNQNRRQELEYRQILEFIDEIGGFPMIDKAWNDENFDAQKAFVTLRTKHNLNSFIALDFEKHHNIGFRMKLKLPQTYFKERMFLSNSTENTHAKKQAKLALMSLMKIIVEKNRKEFDESVFEKQIDELIDFELEMEKLSQNLNNSGHSKVNVSELDALFPNIEWKSIFTQIFAEANYKYPSHQQIHMSHSKYYYDNLSFLLHNTPKRIIANYLASLLILRYAKFTTEEISEAYENIEKLSSHYKEHEQLARHVKCVLLVREQLFHLAERLFVDKNFSPEDELQVNRMFADLKHAFESYIDNISWMDRVTKDAAFKKILKMKLHIGSLPWIRNDKRLQKYYSGIDNMTDDNFVKNMAIINAANFLRDIRRFRGVQFFDQPVKDVSILHENYDYRNNLLTLKSCSLLRYPLYNMGAPIAAKYGSLGTMMAVFMNKAIVNEGTVKFICITSTFKRFLQGMYYDDEGNTKLWYTKESVEMARSTKEKENMFIGMSIAFKAYKLNELKFAKKDMRLPKDMANYSSDQLFFISLVHMFCGNGFDDYSFEKRANIDMKKFTYFNDAFDCCSIN</sequence>
<dbReference type="Gene3D" id="3.40.390.10">
    <property type="entry name" value="Collagenase (Catalytic Domain)"/>
    <property type="match status" value="1"/>
</dbReference>